<evidence type="ECO:0008006" key="4">
    <source>
        <dbReference type="Google" id="ProtNLM"/>
    </source>
</evidence>
<evidence type="ECO:0000256" key="1">
    <source>
        <dbReference type="SAM" id="Coils"/>
    </source>
</evidence>
<keyword evidence="2" id="KW-1133">Transmembrane helix</keyword>
<accession>A0A3B1DR16</accession>
<keyword evidence="1" id="KW-0175">Coiled coil</keyword>
<organism evidence="3">
    <name type="scientific">hydrothermal vent metagenome</name>
    <dbReference type="NCBI Taxonomy" id="652676"/>
    <lineage>
        <taxon>unclassified sequences</taxon>
        <taxon>metagenomes</taxon>
        <taxon>ecological metagenomes</taxon>
    </lineage>
</organism>
<keyword evidence="2" id="KW-0812">Transmembrane</keyword>
<proteinExistence type="predicted"/>
<dbReference type="InterPro" id="IPR019934">
    <property type="entry name" value="CHP03545"/>
</dbReference>
<sequence>MTDQIQLVVLEPSRELRHRNPARFVHDFIDKKITENSIMRWSYLIPRVVIMLLAWAFFAFLFDPLMRVSMISTGQMVAEAKVDIHNVQTKLYPPALEINQVQIANRKKPGVNLLQFDQFRFRLRGNALLRKRFIVEEGTITGLRFGTDRVDSGLLEKFPVEEKSNPKNRFGLLSGKAKALGTEWIDELLQRAKMQTSFNQFESIRLAKFKEREWNARFAIYKKRLMQLKLTVKQIEQRTKNGQGNFLEKMENYQVAAQEMQQVLEESNRMRAEFPLLSQIAQRDFVELDAAKKRDQEKIQQKLNLFKTDGKELTDMLLSSELANRLQKTTAWFQWSKQKYAGMQQVKPERARGVDIFFPLENNAPRLLIKKLSLSGELQLGNEVLPFRGVAQGITSESQLYGKPMVLDINAQGKSQFRLHSEIDYRTSQPVHRLQLAYIIPSMKEMELGDPDKFGLAISAGQTEWIADIKLTGKQLSGTVKLTQSPVVVVTKMNSVTSSDVSKMLEEAIAGIEQIETTIELGGTLNRPQWKLKSNLGEQIATGISRAMTLKLKQQQQKLAQKLDSEYFKKTNRLRQLMTKEFAVVTSKLKLNDQFAQNQIKKLTQQNPNLRQAGRQLNFKKLFRR</sequence>
<feature type="coiled-coil region" evidence="1">
    <location>
        <begin position="218"/>
        <end position="273"/>
    </location>
</feature>
<name>A0A3B1DR16_9ZZZZ</name>
<evidence type="ECO:0000313" key="3">
    <source>
        <dbReference type="EMBL" id="VAX38548.1"/>
    </source>
</evidence>
<gene>
    <name evidence="3" type="ORF">MNBD_PLANCTO02-1207</name>
</gene>
<protein>
    <recommendedName>
        <fullName evidence="4">TIGR03545 family protein</fullName>
    </recommendedName>
</protein>
<dbReference type="NCBIfam" id="TIGR03545">
    <property type="entry name" value="TIGR03545 family protein"/>
    <property type="match status" value="1"/>
</dbReference>
<feature type="transmembrane region" description="Helical" evidence="2">
    <location>
        <begin position="41"/>
        <end position="62"/>
    </location>
</feature>
<dbReference type="AlphaFoldDB" id="A0A3B1DR16"/>
<reference evidence="3" key="1">
    <citation type="submission" date="2018-06" db="EMBL/GenBank/DDBJ databases">
        <authorList>
            <person name="Zhirakovskaya E."/>
        </authorList>
    </citation>
    <scope>NUCLEOTIDE SEQUENCE</scope>
</reference>
<keyword evidence="2" id="KW-0472">Membrane</keyword>
<dbReference type="EMBL" id="UOGL01000221">
    <property type="protein sequence ID" value="VAX38548.1"/>
    <property type="molecule type" value="Genomic_DNA"/>
</dbReference>
<evidence type="ECO:0000256" key="2">
    <source>
        <dbReference type="SAM" id="Phobius"/>
    </source>
</evidence>